<evidence type="ECO:0000256" key="1">
    <source>
        <dbReference type="SAM" id="MobiDB-lite"/>
    </source>
</evidence>
<sequence length="133" mass="14165">MMSKLVLAVALAVLLLDSVIPQTGARELTSYAPVPGPMHHKWHPHKKEAFAPGEAHAPKVAKLLEKAGKAHAPYEAAKLIHKAMAQAPSPVVAALYERTLKAAAPTEAKHLEAGKAKEASWEAKHHHVPAPAP</sequence>
<keyword evidence="2" id="KW-0732">Signal</keyword>
<feature type="compositionally biased region" description="Basic residues" evidence="1">
    <location>
        <begin position="124"/>
        <end position="133"/>
    </location>
</feature>
<proteinExistence type="predicted"/>
<organism evidence="3 4">
    <name type="scientific">Coccomyxa viridis</name>
    <dbReference type="NCBI Taxonomy" id="1274662"/>
    <lineage>
        <taxon>Eukaryota</taxon>
        <taxon>Viridiplantae</taxon>
        <taxon>Chlorophyta</taxon>
        <taxon>core chlorophytes</taxon>
        <taxon>Trebouxiophyceae</taxon>
        <taxon>Trebouxiophyceae incertae sedis</taxon>
        <taxon>Coccomyxaceae</taxon>
        <taxon>Coccomyxa</taxon>
    </lineage>
</organism>
<reference evidence="3 4" key="1">
    <citation type="submission" date="2023-10" db="EMBL/GenBank/DDBJ databases">
        <authorList>
            <person name="Maclean D."/>
            <person name="Macfadyen A."/>
        </authorList>
    </citation>
    <scope>NUCLEOTIDE SEQUENCE [LARGE SCALE GENOMIC DNA]</scope>
</reference>
<comment type="caution">
    <text evidence="3">The sequence shown here is derived from an EMBL/GenBank/DDBJ whole genome shotgun (WGS) entry which is preliminary data.</text>
</comment>
<keyword evidence="4" id="KW-1185">Reference proteome</keyword>
<dbReference type="Proteomes" id="UP001314263">
    <property type="component" value="Unassembled WGS sequence"/>
</dbReference>
<accession>A0AAV1IFJ6</accession>
<protein>
    <submittedName>
        <fullName evidence="3">Uncharacterized protein</fullName>
    </submittedName>
</protein>
<feature type="region of interest" description="Disordered" evidence="1">
    <location>
        <begin position="107"/>
        <end position="133"/>
    </location>
</feature>
<dbReference type="EMBL" id="CAUYUE010000012">
    <property type="protein sequence ID" value="CAK0785576.1"/>
    <property type="molecule type" value="Genomic_DNA"/>
</dbReference>
<evidence type="ECO:0000313" key="3">
    <source>
        <dbReference type="EMBL" id="CAK0785576.1"/>
    </source>
</evidence>
<dbReference type="AlphaFoldDB" id="A0AAV1IFJ6"/>
<feature type="compositionally biased region" description="Basic and acidic residues" evidence="1">
    <location>
        <begin position="107"/>
        <end position="123"/>
    </location>
</feature>
<evidence type="ECO:0000313" key="4">
    <source>
        <dbReference type="Proteomes" id="UP001314263"/>
    </source>
</evidence>
<gene>
    <name evidence="3" type="ORF">CVIRNUC_008786</name>
</gene>
<evidence type="ECO:0000256" key="2">
    <source>
        <dbReference type="SAM" id="SignalP"/>
    </source>
</evidence>
<name>A0AAV1IFJ6_9CHLO</name>
<feature type="chain" id="PRO_5043449332" evidence="2">
    <location>
        <begin position="26"/>
        <end position="133"/>
    </location>
</feature>
<feature type="signal peptide" evidence="2">
    <location>
        <begin position="1"/>
        <end position="25"/>
    </location>
</feature>